<dbReference type="AlphaFoldDB" id="A0A1H6QJ36"/>
<sequence>MQANDSTKTRKAKRYTIVRLQRLPDKNTMNLASTTTLTTSGITCLGTDR</sequence>
<gene>
    <name evidence="1" type="ORF">SAMN04487995_0360</name>
</gene>
<organism evidence="1 2">
    <name type="scientific">Dyadobacter koreensis</name>
    <dbReference type="NCBI Taxonomy" id="408657"/>
    <lineage>
        <taxon>Bacteria</taxon>
        <taxon>Pseudomonadati</taxon>
        <taxon>Bacteroidota</taxon>
        <taxon>Cytophagia</taxon>
        <taxon>Cytophagales</taxon>
        <taxon>Spirosomataceae</taxon>
        <taxon>Dyadobacter</taxon>
    </lineage>
</organism>
<dbReference type="STRING" id="408657.SAMN04487995_0360"/>
<protein>
    <submittedName>
        <fullName evidence="1">Uncharacterized protein</fullName>
    </submittedName>
</protein>
<proteinExistence type="predicted"/>
<dbReference type="Proteomes" id="UP000199532">
    <property type="component" value="Unassembled WGS sequence"/>
</dbReference>
<evidence type="ECO:0000313" key="2">
    <source>
        <dbReference type="Proteomes" id="UP000199532"/>
    </source>
</evidence>
<keyword evidence="2" id="KW-1185">Reference proteome</keyword>
<reference evidence="1 2" key="1">
    <citation type="submission" date="2016-10" db="EMBL/GenBank/DDBJ databases">
        <authorList>
            <person name="de Groot N.N."/>
        </authorList>
    </citation>
    <scope>NUCLEOTIDE SEQUENCE [LARGE SCALE GENOMIC DNA]</scope>
    <source>
        <strain evidence="1 2">DSM 19938</strain>
    </source>
</reference>
<evidence type="ECO:0000313" key="1">
    <source>
        <dbReference type="EMBL" id="SEI39490.1"/>
    </source>
</evidence>
<name>A0A1H6QJ36_9BACT</name>
<accession>A0A1H6QJ36</accession>
<dbReference type="EMBL" id="FNXY01000001">
    <property type="protein sequence ID" value="SEI39490.1"/>
    <property type="molecule type" value="Genomic_DNA"/>
</dbReference>